<evidence type="ECO:0000313" key="3">
    <source>
        <dbReference type="Proteomes" id="UP001630127"/>
    </source>
</evidence>
<dbReference type="InterPro" id="IPR011249">
    <property type="entry name" value="Metalloenz_LuxS/M16"/>
</dbReference>
<dbReference type="PANTHER" id="PTHR11851">
    <property type="entry name" value="METALLOPROTEASE"/>
    <property type="match status" value="1"/>
</dbReference>
<keyword evidence="3" id="KW-1185">Reference proteome</keyword>
<gene>
    <name evidence="2" type="ORF">ACH5RR_004134</name>
</gene>
<dbReference type="AlphaFoldDB" id="A0ABD3AWS0"/>
<dbReference type="EMBL" id="JBJUIK010000002">
    <property type="protein sequence ID" value="KAL3535673.1"/>
    <property type="molecule type" value="Genomic_DNA"/>
</dbReference>
<dbReference type="Proteomes" id="UP001630127">
    <property type="component" value="Unassembled WGS sequence"/>
</dbReference>
<dbReference type="Gene3D" id="3.30.830.10">
    <property type="entry name" value="Metalloenzyme, LuxS/M16 peptidase-like"/>
    <property type="match status" value="2"/>
</dbReference>
<evidence type="ECO:0000313" key="2">
    <source>
        <dbReference type="EMBL" id="KAL3535673.1"/>
    </source>
</evidence>
<organism evidence="2 3">
    <name type="scientific">Cinchona calisaya</name>
    <dbReference type="NCBI Taxonomy" id="153742"/>
    <lineage>
        <taxon>Eukaryota</taxon>
        <taxon>Viridiplantae</taxon>
        <taxon>Streptophyta</taxon>
        <taxon>Embryophyta</taxon>
        <taxon>Tracheophyta</taxon>
        <taxon>Spermatophyta</taxon>
        <taxon>Magnoliopsida</taxon>
        <taxon>eudicotyledons</taxon>
        <taxon>Gunneridae</taxon>
        <taxon>Pentapetalae</taxon>
        <taxon>asterids</taxon>
        <taxon>lamiids</taxon>
        <taxon>Gentianales</taxon>
        <taxon>Rubiaceae</taxon>
        <taxon>Cinchonoideae</taxon>
        <taxon>Cinchoneae</taxon>
        <taxon>Cinchona</taxon>
    </lineage>
</organism>
<sequence length="241" mass="26565">MEVYSGPHGYTLMASESAVERLNSIVLEDFVAENYTAPHMVLAAAGVEHDELLKIAEPLLSDMPKVHRPAEPKPVYVGGDYRRHADEGTTHFALAFEVPGGWLNQKEVMTLLVIQSLMGGGGSFLAGGPGKGMHSRLYGKQLMVLLQMGTSEDIGKQILHMERKPVEQFLKAIDQVTVKDINSLPLKLITCPFTLASHEMLFISQAMMKSATSSGRHESFLSQSYEFEKFELPCGLNVDNK</sequence>
<comment type="caution">
    <text evidence="2">The sequence shown here is derived from an EMBL/GenBank/DDBJ whole genome shotgun (WGS) entry which is preliminary data.</text>
</comment>
<proteinExistence type="predicted"/>
<protein>
    <recommendedName>
        <fullName evidence="1">Peptidase M16 C-terminal domain-containing protein</fullName>
    </recommendedName>
</protein>
<dbReference type="InterPro" id="IPR007863">
    <property type="entry name" value="Peptidase_M16_C"/>
</dbReference>
<dbReference type="SUPFAM" id="SSF63411">
    <property type="entry name" value="LuxS/MPP-like metallohydrolase"/>
    <property type="match status" value="2"/>
</dbReference>
<evidence type="ECO:0000259" key="1">
    <source>
        <dbReference type="Pfam" id="PF05193"/>
    </source>
</evidence>
<reference evidence="2 3" key="1">
    <citation type="submission" date="2024-11" db="EMBL/GenBank/DDBJ databases">
        <title>A near-complete genome assembly of Cinchona calisaya.</title>
        <authorList>
            <person name="Lian D.C."/>
            <person name="Zhao X.W."/>
            <person name="Wei L."/>
        </authorList>
    </citation>
    <scope>NUCLEOTIDE SEQUENCE [LARGE SCALE GENOMIC DNA]</scope>
    <source>
        <tissue evidence="2">Nenye</tissue>
    </source>
</reference>
<feature type="domain" description="Peptidase M16 C-terminal" evidence="1">
    <location>
        <begin position="27"/>
        <end position="138"/>
    </location>
</feature>
<accession>A0ABD3AWS0</accession>
<dbReference type="Pfam" id="PF05193">
    <property type="entry name" value="Peptidase_M16_C"/>
    <property type="match status" value="1"/>
</dbReference>
<name>A0ABD3AWS0_9GENT</name>
<dbReference type="PANTHER" id="PTHR11851:SF190">
    <property type="entry name" value="MITOCHONDRIAL-PROCESSING PEPTIDASE SUBUNIT ALPHA"/>
    <property type="match status" value="1"/>
</dbReference>
<dbReference type="InterPro" id="IPR050361">
    <property type="entry name" value="MPP/UQCRC_Complex"/>
</dbReference>